<protein>
    <submittedName>
        <fullName evidence="2">Uncharacterized protein</fullName>
    </submittedName>
</protein>
<organism evidence="2">
    <name type="scientific">Candidatus Kentrum eta</name>
    <dbReference type="NCBI Taxonomy" id="2126337"/>
    <lineage>
        <taxon>Bacteria</taxon>
        <taxon>Pseudomonadati</taxon>
        <taxon>Pseudomonadota</taxon>
        <taxon>Gammaproteobacteria</taxon>
        <taxon>Candidatus Kentrum</taxon>
    </lineage>
</organism>
<accession>A0A450UYV9</accession>
<evidence type="ECO:0000256" key="1">
    <source>
        <dbReference type="SAM" id="Phobius"/>
    </source>
</evidence>
<gene>
    <name evidence="2" type="ORF">BECKH772B_GA0070898_1011710</name>
    <name evidence="3" type="ORF">BECKH772C_GA0070978_1010910</name>
</gene>
<dbReference type="EMBL" id="CAADFI010000117">
    <property type="protein sequence ID" value="VFJ97721.1"/>
    <property type="molecule type" value="Genomic_DNA"/>
</dbReference>
<keyword evidence="1" id="KW-0472">Membrane</keyword>
<keyword evidence="1" id="KW-0812">Transmembrane</keyword>
<evidence type="ECO:0000313" key="3">
    <source>
        <dbReference type="EMBL" id="VFK02955.1"/>
    </source>
</evidence>
<proteinExistence type="predicted"/>
<dbReference type="EMBL" id="CAADFJ010000109">
    <property type="protein sequence ID" value="VFK02955.1"/>
    <property type="molecule type" value="Genomic_DNA"/>
</dbReference>
<keyword evidence="1" id="KW-1133">Transmembrane helix</keyword>
<sequence>MARMPRLGYTKRLRLDEAARIGEGRAFPGEEPTADFGDLLAMKAAGQREVVCKFGRYDLQKLLHLMPRGMAEAPKDRPTLEPAPGPAFEKKATDASRWDKGMLALSGLGGLAAIVGLIIGGDGRMGWFEKFLLSDELPPSVDSLGVALMVGGSAMILAAVLAWLRRRGL</sequence>
<dbReference type="AlphaFoldDB" id="A0A450UYV9"/>
<evidence type="ECO:0000313" key="2">
    <source>
        <dbReference type="EMBL" id="VFJ97721.1"/>
    </source>
</evidence>
<reference evidence="2" key="1">
    <citation type="submission" date="2019-02" db="EMBL/GenBank/DDBJ databases">
        <authorList>
            <person name="Gruber-Vodicka R. H."/>
            <person name="Seah K. B. B."/>
        </authorList>
    </citation>
    <scope>NUCLEOTIDE SEQUENCE</scope>
    <source>
        <strain evidence="3">BECK_SA2B12</strain>
        <strain evidence="2">BECK_SA2B20</strain>
    </source>
</reference>
<name>A0A450UYV9_9GAMM</name>
<feature type="transmembrane region" description="Helical" evidence="1">
    <location>
        <begin position="141"/>
        <end position="164"/>
    </location>
</feature>
<feature type="transmembrane region" description="Helical" evidence="1">
    <location>
        <begin position="101"/>
        <end position="121"/>
    </location>
</feature>